<comment type="caution">
    <text evidence="1">The sequence shown here is derived from an EMBL/GenBank/DDBJ whole genome shotgun (WGS) entry which is preliminary data.</text>
</comment>
<evidence type="ECO:0000313" key="2">
    <source>
        <dbReference type="Proteomes" id="UP000789901"/>
    </source>
</evidence>
<keyword evidence="2" id="KW-1185">Reference proteome</keyword>
<dbReference type="EMBL" id="CAJVQB010161122">
    <property type="protein sequence ID" value="CAG8856541.1"/>
    <property type="molecule type" value="Genomic_DNA"/>
</dbReference>
<evidence type="ECO:0000313" key="1">
    <source>
        <dbReference type="EMBL" id="CAG8856541.1"/>
    </source>
</evidence>
<sequence length="100" mass="11572">ARALWEHYFFRAIPKDWIQIPNKQTDINDNEEFPEAAGFLHRTFLVETILEFVFTISSFLPSGWDIFVDNNSTDTIIMEILKLNDGATPTVPKQDQTNII</sequence>
<feature type="non-terminal residue" evidence="1">
    <location>
        <position position="100"/>
    </location>
</feature>
<reference evidence="1 2" key="1">
    <citation type="submission" date="2021-06" db="EMBL/GenBank/DDBJ databases">
        <authorList>
            <person name="Kallberg Y."/>
            <person name="Tangrot J."/>
            <person name="Rosling A."/>
        </authorList>
    </citation>
    <scope>NUCLEOTIDE SEQUENCE [LARGE SCALE GENOMIC DNA]</scope>
    <source>
        <strain evidence="1 2">120-4 pot B 10/14</strain>
    </source>
</reference>
<protein>
    <submittedName>
        <fullName evidence="1">43711_t:CDS:1</fullName>
    </submittedName>
</protein>
<accession>A0ABN7XQF7</accession>
<gene>
    <name evidence="1" type="ORF">GMARGA_LOCUS45362</name>
</gene>
<feature type="non-terminal residue" evidence="1">
    <location>
        <position position="1"/>
    </location>
</feature>
<dbReference type="Proteomes" id="UP000789901">
    <property type="component" value="Unassembled WGS sequence"/>
</dbReference>
<name>A0ABN7XQF7_GIGMA</name>
<organism evidence="1 2">
    <name type="scientific">Gigaspora margarita</name>
    <dbReference type="NCBI Taxonomy" id="4874"/>
    <lineage>
        <taxon>Eukaryota</taxon>
        <taxon>Fungi</taxon>
        <taxon>Fungi incertae sedis</taxon>
        <taxon>Mucoromycota</taxon>
        <taxon>Glomeromycotina</taxon>
        <taxon>Glomeromycetes</taxon>
        <taxon>Diversisporales</taxon>
        <taxon>Gigasporaceae</taxon>
        <taxon>Gigaspora</taxon>
    </lineage>
</organism>
<proteinExistence type="predicted"/>